<dbReference type="SUPFAM" id="SSF46689">
    <property type="entry name" value="Homeodomain-like"/>
    <property type="match status" value="1"/>
</dbReference>
<dbReference type="Pfam" id="PF25601">
    <property type="entry name" value="AAA_lid_14"/>
    <property type="match status" value="1"/>
</dbReference>
<keyword evidence="6 15" id="KW-0547">Nucleotide-binding</keyword>
<dbReference type="PROSITE" id="PS00688">
    <property type="entry name" value="SIGMA54_INTERACT_3"/>
    <property type="match status" value="1"/>
</dbReference>
<dbReference type="RefSeq" id="WP_125244544.1">
    <property type="nucleotide sequence ID" value="NZ_RSED01000015.1"/>
</dbReference>
<sequence>MKPIWIVDDDQSIRFVLEKALAREDLPVRSFTNPRDVLTALDDDEPQVLVSDIRMPGGSGIDLLSKVKARLPGLPVIIMTAYSDLDSAVSAFQGGAFEYLPKPFDLTKAIELIRRAVDESVREDVADERLQQMPEMLGQAPAMQDVFRAIGRLSQSNVTVLITGESGSGKELVAHALHKHSPRANGPFVAINTAAIPKDLLESELFGHERGAFTGAQTMRRGRFEQADGGTLFLDEIGDMPFDLQTRLLRVLSDGQFYRVGGHHPLKSNVRVIAATHQNLEDRVRQGVFREDLFHRLNVIRLRLPPLRERREDVPTLARFFMQKSAKDLGVEAKRISENALARLMAFDFPGNVRQLENICHWLTVMAPAQVIEPKDLPPELMGVAPLAPIQPVAELAPAVAVVAPSTASVAVPLVSSPSAGPYAPPVVLPVVSPAAVDLPAVRVDGFGAPPVAVLPVAAAQNGWISDLEREARGLLDAGQTDVWDQLTRRFEACLIHTALDLTRGRRIEAAQKLGIGRNTITRKIQELGIDD</sequence>
<dbReference type="Pfam" id="PF00072">
    <property type="entry name" value="Response_reg"/>
    <property type="match status" value="1"/>
</dbReference>
<dbReference type="PROSITE" id="PS00675">
    <property type="entry name" value="SIGMA54_INTERACT_1"/>
    <property type="match status" value="1"/>
</dbReference>
<evidence type="ECO:0000256" key="6">
    <source>
        <dbReference type="ARBA" id="ARBA00022741"/>
    </source>
</evidence>
<dbReference type="GO" id="GO:0043565">
    <property type="term" value="F:sequence-specific DNA binding"/>
    <property type="evidence" value="ECO:0007669"/>
    <property type="project" value="InterPro"/>
</dbReference>
<comment type="subcellular location">
    <subcellularLocation>
        <location evidence="1 15">Cytoplasm</location>
    </subcellularLocation>
</comment>
<evidence type="ECO:0000256" key="15">
    <source>
        <dbReference type="RuleBase" id="RU365013"/>
    </source>
</evidence>
<evidence type="ECO:0000256" key="7">
    <source>
        <dbReference type="ARBA" id="ARBA00022840"/>
    </source>
</evidence>
<dbReference type="Gene3D" id="1.10.10.60">
    <property type="entry name" value="Homeodomain-like"/>
    <property type="match status" value="1"/>
</dbReference>
<dbReference type="InterPro" id="IPR002078">
    <property type="entry name" value="Sigma_54_int"/>
</dbReference>
<keyword evidence="9 15" id="KW-0805">Transcription regulation</keyword>
<dbReference type="Pfam" id="PF02954">
    <property type="entry name" value="HTH_8"/>
    <property type="match status" value="1"/>
</dbReference>
<dbReference type="PANTHER" id="PTHR32071">
    <property type="entry name" value="TRANSCRIPTIONAL REGULATORY PROTEIN"/>
    <property type="match status" value="1"/>
</dbReference>
<dbReference type="PRINTS" id="PR01590">
    <property type="entry name" value="HTHFIS"/>
</dbReference>
<evidence type="ECO:0000256" key="3">
    <source>
        <dbReference type="ARBA" id="ARBA00022490"/>
    </source>
</evidence>
<dbReference type="GO" id="GO:0005737">
    <property type="term" value="C:cytoplasm"/>
    <property type="evidence" value="ECO:0007669"/>
    <property type="project" value="UniProtKB-SubCell"/>
</dbReference>
<dbReference type="FunFam" id="3.40.50.300:FF:000006">
    <property type="entry name" value="DNA-binding transcriptional regulator NtrC"/>
    <property type="match status" value="1"/>
</dbReference>
<dbReference type="InterPro" id="IPR002197">
    <property type="entry name" value="HTH_Fis"/>
</dbReference>
<dbReference type="Gene3D" id="3.40.50.300">
    <property type="entry name" value="P-loop containing nucleotide triphosphate hydrolases"/>
    <property type="match status" value="1"/>
</dbReference>
<keyword evidence="7 15" id="KW-0067">ATP-binding</keyword>
<evidence type="ECO:0000256" key="14">
    <source>
        <dbReference type="PROSITE-ProRule" id="PRU00169"/>
    </source>
</evidence>
<evidence type="ECO:0000256" key="10">
    <source>
        <dbReference type="ARBA" id="ARBA00023125"/>
    </source>
</evidence>
<name>A0A3R8YLE1_9BURK</name>
<dbReference type="SMART" id="SM00448">
    <property type="entry name" value="REC"/>
    <property type="match status" value="1"/>
</dbReference>
<keyword evidence="10 15" id="KW-0238">DNA-binding</keyword>
<dbReference type="InterPro" id="IPR011006">
    <property type="entry name" value="CheY-like_superfamily"/>
</dbReference>
<evidence type="ECO:0000313" key="18">
    <source>
        <dbReference type="EMBL" id="RRS03081.1"/>
    </source>
</evidence>
<proteinExistence type="predicted"/>
<dbReference type="InterPro" id="IPR027417">
    <property type="entry name" value="P-loop_NTPase"/>
</dbReference>
<keyword evidence="12 15" id="KW-0804">Transcription</keyword>
<dbReference type="NCBIfam" id="TIGR01818">
    <property type="entry name" value="ntrC"/>
    <property type="match status" value="1"/>
</dbReference>
<dbReference type="InterPro" id="IPR058031">
    <property type="entry name" value="AAA_lid_NorR"/>
</dbReference>
<dbReference type="SUPFAM" id="SSF52540">
    <property type="entry name" value="P-loop containing nucleoside triphosphate hydrolases"/>
    <property type="match status" value="1"/>
</dbReference>
<dbReference type="PANTHER" id="PTHR32071:SF95">
    <property type="entry name" value="DNA-BINDING TRANSCRIPTIONAL REGULATOR NTRC"/>
    <property type="match status" value="1"/>
</dbReference>
<dbReference type="Pfam" id="PF00158">
    <property type="entry name" value="Sigma54_activat"/>
    <property type="match status" value="1"/>
</dbReference>
<comment type="function">
    <text evidence="15">Member of the two-component regulatory system NtrB/NtrC, which controls expression of the nitrogen-regulated (ntr) genes in response to nitrogen limitation. Phosphorylated NtrC binds directly to DNA and stimulates the formation of open promoter-sigma54-RNA polymerase complexes.</text>
</comment>
<feature type="domain" description="Sigma-54 factor interaction" evidence="16">
    <location>
        <begin position="136"/>
        <end position="365"/>
    </location>
</feature>
<dbReference type="Gene3D" id="3.40.50.2300">
    <property type="match status" value="1"/>
</dbReference>
<reference evidence="18 19" key="1">
    <citation type="submission" date="2018-12" db="EMBL/GenBank/DDBJ databases">
        <title>The whole draft genome of Aquabacterium sp. SJQ9.</title>
        <authorList>
            <person name="Sun L."/>
            <person name="Gao X."/>
            <person name="Chen W."/>
            <person name="Huang K."/>
        </authorList>
    </citation>
    <scope>NUCLEOTIDE SEQUENCE [LARGE SCALE GENOMIC DNA]</scope>
    <source>
        <strain evidence="18 19">SJQ9</strain>
    </source>
</reference>
<protein>
    <recommendedName>
        <fullName evidence="2 15">DNA-binding transcriptional regulator NtrC</fullName>
    </recommendedName>
    <alternativeName>
        <fullName evidence="15">Nitrogen regulation protein NR(I)</fullName>
    </alternativeName>
</protein>
<feature type="modified residue" description="4-aspartylphosphate" evidence="14">
    <location>
        <position position="52"/>
    </location>
</feature>
<keyword evidence="5 14" id="KW-0597">Phosphoprotein</keyword>
<dbReference type="GO" id="GO:0006808">
    <property type="term" value="P:regulation of nitrogen utilization"/>
    <property type="evidence" value="ECO:0007669"/>
    <property type="project" value="UniProtKB-UniRule"/>
</dbReference>
<dbReference type="AlphaFoldDB" id="A0A3R8YLE1"/>
<dbReference type="EMBL" id="RSED01000015">
    <property type="protein sequence ID" value="RRS03081.1"/>
    <property type="molecule type" value="Genomic_DNA"/>
</dbReference>
<comment type="caution">
    <text evidence="18">The sequence shown here is derived from an EMBL/GenBank/DDBJ whole genome shotgun (WGS) entry which is preliminary data.</text>
</comment>
<dbReference type="InterPro" id="IPR025943">
    <property type="entry name" value="Sigma_54_int_dom_ATP-bd_2"/>
</dbReference>
<dbReference type="FunFam" id="3.40.50.2300:FF:000018">
    <property type="entry name" value="DNA-binding transcriptional regulator NtrC"/>
    <property type="match status" value="1"/>
</dbReference>
<gene>
    <name evidence="15 18" type="primary">ntrC</name>
    <name evidence="18" type="ORF">EIP75_17315</name>
</gene>
<evidence type="ECO:0000256" key="1">
    <source>
        <dbReference type="ARBA" id="ARBA00004496"/>
    </source>
</evidence>
<evidence type="ECO:0000313" key="19">
    <source>
        <dbReference type="Proteomes" id="UP000269265"/>
    </source>
</evidence>
<evidence type="ECO:0000259" key="17">
    <source>
        <dbReference type="PROSITE" id="PS50110"/>
    </source>
</evidence>
<evidence type="ECO:0000259" key="16">
    <source>
        <dbReference type="PROSITE" id="PS50045"/>
    </source>
</evidence>
<keyword evidence="13 15" id="KW-0535">Nitrogen fixation</keyword>
<dbReference type="OrthoDB" id="9761705at2"/>
<dbReference type="CDD" id="cd00009">
    <property type="entry name" value="AAA"/>
    <property type="match status" value="1"/>
</dbReference>
<accession>A0A3R8YLE1</accession>
<keyword evidence="8 15" id="KW-0902">Two-component regulatory system</keyword>
<dbReference type="PROSITE" id="PS00676">
    <property type="entry name" value="SIGMA54_INTERACT_2"/>
    <property type="match status" value="1"/>
</dbReference>
<dbReference type="GO" id="GO:0005524">
    <property type="term" value="F:ATP binding"/>
    <property type="evidence" value="ECO:0007669"/>
    <property type="project" value="UniProtKB-KW"/>
</dbReference>
<evidence type="ECO:0000256" key="8">
    <source>
        <dbReference type="ARBA" id="ARBA00023012"/>
    </source>
</evidence>
<dbReference type="PROSITE" id="PS50110">
    <property type="entry name" value="RESPONSE_REGULATORY"/>
    <property type="match status" value="1"/>
</dbReference>
<organism evidence="18 19">
    <name type="scientific">Aquabacterium soli</name>
    <dbReference type="NCBI Taxonomy" id="2493092"/>
    <lineage>
        <taxon>Bacteria</taxon>
        <taxon>Pseudomonadati</taxon>
        <taxon>Pseudomonadota</taxon>
        <taxon>Betaproteobacteria</taxon>
        <taxon>Burkholderiales</taxon>
        <taxon>Aquabacterium</taxon>
    </lineage>
</organism>
<dbReference type="GO" id="GO:0006355">
    <property type="term" value="P:regulation of DNA-templated transcription"/>
    <property type="evidence" value="ECO:0007669"/>
    <property type="project" value="InterPro"/>
</dbReference>
<keyword evidence="4 15" id="KW-0678">Repressor</keyword>
<dbReference type="PROSITE" id="PS50045">
    <property type="entry name" value="SIGMA54_INTERACT_4"/>
    <property type="match status" value="1"/>
</dbReference>
<feature type="domain" description="Response regulatory" evidence="17">
    <location>
        <begin position="3"/>
        <end position="117"/>
    </location>
</feature>
<evidence type="ECO:0000256" key="2">
    <source>
        <dbReference type="ARBA" id="ARBA00019059"/>
    </source>
</evidence>
<dbReference type="GO" id="GO:0000156">
    <property type="term" value="F:phosphorelay response regulator activity"/>
    <property type="evidence" value="ECO:0007669"/>
    <property type="project" value="UniProtKB-UniRule"/>
</dbReference>
<evidence type="ECO:0000256" key="13">
    <source>
        <dbReference type="ARBA" id="ARBA00023231"/>
    </source>
</evidence>
<evidence type="ECO:0000256" key="12">
    <source>
        <dbReference type="ARBA" id="ARBA00023163"/>
    </source>
</evidence>
<dbReference type="InterPro" id="IPR003593">
    <property type="entry name" value="AAA+_ATPase"/>
</dbReference>
<evidence type="ECO:0000256" key="4">
    <source>
        <dbReference type="ARBA" id="ARBA00022491"/>
    </source>
</evidence>
<dbReference type="InterPro" id="IPR025944">
    <property type="entry name" value="Sigma_54_int_dom_CS"/>
</dbReference>
<evidence type="ECO:0000256" key="9">
    <source>
        <dbReference type="ARBA" id="ARBA00023015"/>
    </source>
</evidence>
<keyword evidence="19" id="KW-1185">Reference proteome</keyword>
<evidence type="ECO:0000256" key="11">
    <source>
        <dbReference type="ARBA" id="ARBA00023159"/>
    </source>
</evidence>
<dbReference type="Gene3D" id="1.10.8.60">
    <property type="match status" value="1"/>
</dbReference>
<dbReference type="InterPro" id="IPR001789">
    <property type="entry name" value="Sig_transdc_resp-reg_receiver"/>
</dbReference>
<keyword evidence="11 15" id="KW-0010">Activator</keyword>
<dbReference type="InterPro" id="IPR009057">
    <property type="entry name" value="Homeodomain-like_sf"/>
</dbReference>
<dbReference type="FunFam" id="1.10.8.60:FF:000014">
    <property type="entry name" value="DNA-binding transcriptional regulator NtrC"/>
    <property type="match status" value="1"/>
</dbReference>
<keyword evidence="3 15" id="KW-0963">Cytoplasm</keyword>
<dbReference type="SUPFAM" id="SSF52172">
    <property type="entry name" value="CheY-like"/>
    <property type="match status" value="1"/>
</dbReference>
<dbReference type="InterPro" id="IPR010114">
    <property type="entry name" value="Transcript_reg_NtrC"/>
</dbReference>
<evidence type="ECO:0000256" key="5">
    <source>
        <dbReference type="ARBA" id="ARBA00022553"/>
    </source>
</evidence>
<dbReference type="InterPro" id="IPR025662">
    <property type="entry name" value="Sigma_54_int_dom_ATP-bd_1"/>
</dbReference>
<dbReference type="Proteomes" id="UP000269265">
    <property type="component" value="Unassembled WGS sequence"/>
</dbReference>
<dbReference type="SMART" id="SM00382">
    <property type="entry name" value="AAA"/>
    <property type="match status" value="1"/>
</dbReference>